<keyword evidence="5 6" id="KW-0539">Nucleus</keyword>
<protein>
    <recommendedName>
        <fullName evidence="6">Mediator of RNA polymerase II transcription subunit 21</fullName>
    </recommendedName>
</protein>
<comment type="subunit">
    <text evidence="6">Component of the Mediator complex.</text>
</comment>
<dbReference type="GO" id="GO:0016592">
    <property type="term" value="C:mediator complex"/>
    <property type="evidence" value="ECO:0007669"/>
    <property type="project" value="UniProtKB-UniRule"/>
</dbReference>
<evidence type="ECO:0000256" key="6">
    <source>
        <dbReference type="RuleBase" id="RU366036"/>
    </source>
</evidence>
<proteinExistence type="inferred from homology"/>
<keyword evidence="3 6" id="KW-0010">Activator</keyword>
<keyword evidence="4 6" id="KW-0804">Transcription</keyword>
<evidence type="ECO:0000256" key="4">
    <source>
        <dbReference type="ARBA" id="ARBA00023163"/>
    </source>
</evidence>
<organism evidence="7 8">
    <name type="scientific">Polysphondylium violaceum</name>
    <dbReference type="NCBI Taxonomy" id="133409"/>
    <lineage>
        <taxon>Eukaryota</taxon>
        <taxon>Amoebozoa</taxon>
        <taxon>Evosea</taxon>
        <taxon>Eumycetozoa</taxon>
        <taxon>Dictyostelia</taxon>
        <taxon>Dictyosteliales</taxon>
        <taxon>Dictyosteliaceae</taxon>
        <taxon>Polysphondylium</taxon>
    </lineage>
</organism>
<evidence type="ECO:0000256" key="5">
    <source>
        <dbReference type="ARBA" id="ARBA00023242"/>
    </source>
</evidence>
<accession>A0A8J4PZL2</accession>
<sequence length="131" mass="15071">MDRITQLQDKLDDMFYIFGTCIGVLQRDAPPVSFKEQNELSFSQEWGHQIGDMATQVIDTSKLIESYIDSLPGLKKTETEQYENLKSLNSESNDTLKELKLTKSEAIEMLKLVKESIRYISEESKLIEDQS</sequence>
<keyword evidence="8" id="KW-1185">Reference proteome</keyword>
<reference evidence="7" key="1">
    <citation type="submission" date="2020-01" db="EMBL/GenBank/DDBJ databases">
        <title>Development of genomics and gene disruption for Polysphondylium violaceum indicates a role for the polyketide synthase stlB in stalk morphogenesis.</title>
        <authorList>
            <person name="Narita B."/>
            <person name="Kawabe Y."/>
            <person name="Kin K."/>
            <person name="Saito T."/>
            <person name="Gibbs R."/>
            <person name="Kuspa A."/>
            <person name="Muzny D."/>
            <person name="Queller D."/>
            <person name="Richards S."/>
            <person name="Strassman J."/>
            <person name="Sucgang R."/>
            <person name="Worley K."/>
            <person name="Schaap P."/>
        </authorList>
    </citation>
    <scope>NUCLEOTIDE SEQUENCE</scope>
    <source>
        <strain evidence="7">QSvi11</strain>
    </source>
</reference>
<evidence type="ECO:0000313" key="8">
    <source>
        <dbReference type="Proteomes" id="UP000695562"/>
    </source>
</evidence>
<evidence type="ECO:0000256" key="1">
    <source>
        <dbReference type="ARBA" id="ARBA00004123"/>
    </source>
</evidence>
<name>A0A8J4PZL2_9MYCE</name>
<dbReference type="OrthoDB" id="526653at2759"/>
<dbReference type="Gene3D" id="6.10.280.10">
    <property type="entry name" value="Mediator complex, subunit Med21"/>
    <property type="match status" value="1"/>
</dbReference>
<comment type="subcellular location">
    <subcellularLocation>
        <location evidence="1 6">Nucleus</location>
    </subcellularLocation>
</comment>
<dbReference type="GO" id="GO:0003712">
    <property type="term" value="F:transcription coregulator activity"/>
    <property type="evidence" value="ECO:0007669"/>
    <property type="project" value="TreeGrafter"/>
</dbReference>
<dbReference type="InterPro" id="IPR021384">
    <property type="entry name" value="Mediator_Med21"/>
</dbReference>
<dbReference type="PANTHER" id="PTHR13381">
    <property type="entry name" value="RNA POLYMERASE II HOLOENZYME COMPONENT SRB7"/>
    <property type="match status" value="1"/>
</dbReference>
<dbReference type="SUPFAM" id="SSF140718">
    <property type="entry name" value="Mediator hinge subcomplex-like"/>
    <property type="match status" value="1"/>
</dbReference>
<dbReference type="EMBL" id="AJWJ01000080">
    <property type="protein sequence ID" value="KAF2075919.1"/>
    <property type="molecule type" value="Genomic_DNA"/>
</dbReference>
<evidence type="ECO:0000313" key="7">
    <source>
        <dbReference type="EMBL" id="KAF2075919.1"/>
    </source>
</evidence>
<dbReference type="Pfam" id="PF11221">
    <property type="entry name" value="Med21"/>
    <property type="match status" value="1"/>
</dbReference>
<comment type="function">
    <text evidence="6">Component of the Mediator complex, a coactivator involved in the regulated transcription of nearly all RNA polymerase II-dependent genes. Mediator functions as a bridge to convey information from gene-specific regulatory proteins to the basal RNA polymerase II transcription machinery. Mediator is recruited to promoters by direct interactions with regulatory proteins and serves as a scaffold for the assembly of a functional preinitiation complex with RNA polymerase II and the general transcription factors.</text>
</comment>
<dbReference type="InterPro" id="IPR037212">
    <property type="entry name" value="Med7/Med21-like"/>
</dbReference>
<evidence type="ECO:0000256" key="2">
    <source>
        <dbReference type="ARBA" id="ARBA00023015"/>
    </source>
</evidence>
<dbReference type="AlphaFoldDB" id="A0A8J4PZL2"/>
<comment type="similarity">
    <text evidence="6">Belongs to the Mediator complex subunit 21 family.</text>
</comment>
<evidence type="ECO:0000256" key="3">
    <source>
        <dbReference type="ARBA" id="ARBA00023159"/>
    </source>
</evidence>
<dbReference type="GO" id="GO:0006357">
    <property type="term" value="P:regulation of transcription by RNA polymerase II"/>
    <property type="evidence" value="ECO:0007669"/>
    <property type="project" value="TreeGrafter"/>
</dbReference>
<dbReference type="Proteomes" id="UP000695562">
    <property type="component" value="Unassembled WGS sequence"/>
</dbReference>
<dbReference type="PANTHER" id="PTHR13381:SF0">
    <property type="entry name" value="MEDIATOR OF RNA POLYMERASE II TRANSCRIPTION SUBUNIT 21"/>
    <property type="match status" value="1"/>
</dbReference>
<comment type="caution">
    <text evidence="7">The sequence shown here is derived from an EMBL/GenBank/DDBJ whole genome shotgun (WGS) entry which is preliminary data.</text>
</comment>
<keyword evidence="2 6" id="KW-0805">Transcription regulation</keyword>
<gene>
    <name evidence="7" type="ORF">CYY_002767</name>
</gene>